<name>A0AAN7SLU5_9COLE</name>
<gene>
    <name evidence="1" type="ORF">RN001_002455</name>
</gene>
<accession>A0AAN7SLU5</accession>
<evidence type="ECO:0000313" key="2">
    <source>
        <dbReference type="Proteomes" id="UP001353858"/>
    </source>
</evidence>
<keyword evidence="2" id="KW-1185">Reference proteome</keyword>
<evidence type="ECO:0000313" key="1">
    <source>
        <dbReference type="EMBL" id="KAK4886184.1"/>
    </source>
</evidence>
<sequence length="92" mass="10564">MPPLVPINNSVDMMLDEMFVDGQKFPNLNSPSPPSPTCGDDRNVSQDLISIDINIFKCKLKINLQHSYERNLILLLCIKPMLLISLHWFHLM</sequence>
<proteinExistence type="predicted"/>
<reference evidence="2" key="1">
    <citation type="submission" date="2023-01" db="EMBL/GenBank/DDBJ databases">
        <title>Key to firefly adult light organ development and bioluminescence: homeobox transcription factors regulate luciferase expression and transportation to peroxisome.</title>
        <authorList>
            <person name="Fu X."/>
        </authorList>
    </citation>
    <scope>NUCLEOTIDE SEQUENCE [LARGE SCALE GENOMIC DNA]</scope>
</reference>
<dbReference type="Proteomes" id="UP001353858">
    <property type="component" value="Unassembled WGS sequence"/>
</dbReference>
<comment type="caution">
    <text evidence="1">The sequence shown here is derived from an EMBL/GenBank/DDBJ whole genome shotgun (WGS) entry which is preliminary data.</text>
</comment>
<organism evidence="1 2">
    <name type="scientific">Aquatica leii</name>
    <dbReference type="NCBI Taxonomy" id="1421715"/>
    <lineage>
        <taxon>Eukaryota</taxon>
        <taxon>Metazoa</taxon>
        <taxon>Ecdysozoa</taxon>
        <taxon>Arthropoda</taxon>
        <taxon>Hexapoda</taxon>
        <taxon>Insecta</taxon>
        <taxon>Pterygota</taxon>
        <taxon>Neoptera</taxon>
        <taxon>Endopterygota</taxon>
        <taxon>Coleoptera</taxon>
        <taxon>Polyphaga</taxon>
        <taxon>Elateriformia</taxon>
        <taxon>Elateroidea</taxon>
        <taxon>Lampyridae</taxon>
        <taxon>Luciolinae</taxon>
        <taxon>Aquatica</taxon>
    </lineage>
</organism>
<dbReference type="AlphaFoldDB" id="A0AAN7SLU5"/>
<dbReference type="EMBL" id="JARPUR010000001">
    <property type="protein sequence ID" value="KAK4886184.1"/>
    <property type="molecule type" value="Genomic_DNA"/>
</dbReference>
<protein>
    <submittedName>
        <fullName evidence="1">Uncharacterized protein</fullName>
    </submittedName>
</protein>